<proteinExistence type="predicted"/>
<protein>
    <submittedName>
        <fullName evidence="1">Uncharacterized protein</fullName>
    </submittedName>
</protein>
<name>A0A4C1YVF0_EUMVA</name>
<sequence>MICTRMCRGVLCDATLAANGTLRRVKRNGSAECGIRRGDHKRNKNKSIIGTSAGRLGEDGVETEKVAFRKKNPIIWTDLIGINCGKAPDTCPCIGDEINNSGRPSARRGSG</sequence>
<dbReference type="Proteomes" id="UP000299102">
    <property type="component" value="Unassembled WGS sequence"/>
</dbReference>
<dbReference type="AlphaFoldDB" id="A0A4C1YVF0"/>
<reference evidence="1 2" key="1">
    <citation type="journal article" date="2019" name="Commun. Biol.">
        <title>The bagworm genome reveals a unique fibroin gene that provides high tensile strength.</title>
        <authorList>
            <person name="Kono N."/>
            <person name="Nakamura H."/>
            <person name="Ohtoshi R."/>
            <person name="Tomita M."/>
            <person name="Numata K."/>
            <person name="Arakawa K."/>
        </authorList>
    </citation>
    <scope>NUCLEOTIDE SEQUENCE [LARGE SCALE GENOMIC DNA]</scope>
</reference>
<evidence type="ECO:0000313" key="2">
    <source>
        <dbReference type="Proteomes" id="UP000299102"/>
    </source>
</evidence>
<organism evidence="1 2">
    <name type="scientific">Eumeta variegata</name>
    <name type="common">Bagworm moth</name>
    <name type="synonym">Eumeta japonica</name>
    <dbReference type="NCBI Taxonomy" id="151549"/>
    <lineage>
        <taxon>Eukaryota</taxon>
        <taxon>Metazoa</taxon>
        <taxon>Ecdysozoa</taxon>
        <taxon>Arthropoda</taxon>
        <taxon>Hexapoda</taxon>
        <taxon>Insecta</taxon>
        <taxon>Pterygota</taxon>
        <taxon>Neoptera</taxon>
        <taxon>Endopterygota</taxon>
        <taxon>Lepidoptera</taxon>
        <taxon>Glossata</taxon>
        <taxon>Ditrysia</taxon>
        <taxon>Tineoidea</taxon>
        <taxon>Psychidae</taxon>
        <taxon>Oiketicinae</taxon>
        <taxon>Eumeta</taxon>
    </lineage>
</organism>
<comment type="caution">
    <text evidence="1">The sequence shown here is derived from an EMBL/GenBank/DDBJ whole genome shotgun (WGS) entry which is preliminary data.</text>
</comment>
<evidence type="ECO:0000313" key="1">
    <source>
        <dbReference type="EMBL" id="GBP78963.1"/>
    </source>
</evidence>
<keyword evidence="2" id="KW-1185">Reference proteome</keyword>
<accession>A0A4C1YVF0</accession>
<gene>
    <name evidence="1" type="ORF">EVAR_57839_1</name>
</gene>
<dbReference type="EMBL" id="BGZK01001394">
    <property type="protein sequence ID" value="GBP78963.1"/>
    <property type="molecule type" value="Genomic_DNA"/>
</dbReference>